<dbReference type="GeneID" id="9810786"/>
<evidence type="ECO:0000256" key="1">
    <source>
        <dbReference type="SAM" id="MobiDB-lite"/>
    </source>
</evidence>
<protein>
    <submittedName>
        <fullName evidence="3">Uncharacterized protein</fullName>
    </submittedName>
</protein>
<dbReference type="KEGG" id="crq:GCK72_017673"/>
<proteinExistence type="predicted"/>
<dbReference type="EMBL" id="WUAV01000005">
    <property type="protein sequence ID" value="KAF1751119.1"/>
    <property type="molecule type" value="Genomic_DNA"/>
</dbReference>
<evidence type="ECO:0000313" key="3">
    <source>
        <dbReference type="EMBL" id="KAF1751119.1"/>
    </source>
</evidence>
<comment type="caution">
    <text evidence="3">The sequence shown here is derived from an EMBL/GenBank/DDBJ whole genome shotgun (WGS) entry which is preliminary data.</text>
</comment>
<feature type="compositionally biased region" description="Polar residues" evidence="1">
    <location>
        <begin position="452"/>
        <end position="462"/>
    </location>
</feature>
<feature type="chain" id="PRO_5025382320" evidence="2">
    <location>
        <begin position="21"/>
        <end position="481"/>
    </location>
</feature>
<feature type="signal peptide" evidence="2">
    <location>
        <begin position="1"/>
        <end position="20"/>
    </location>
</feature>
<dbReference type="AlphaFoldDB" id="A0A6A5G9D5"/>
<dbReference type="CTD" id="9810786"/>
<feature type="region of interest" description="Disordered" evidence="1">
    <location>
        <begin position="433"/>
        <end position="462"/>
    </location>
</feature>
<dbReference type="PANTHER" id="PTHR34228">
    <property type="entry name" value="PROTEIN CBG09474-RELATED"/>
    <property type="match status" value="1"/>
</dbReference>
<dbReference type="Proteomes" id="UP000483820">
    <property type="component" value="Chromosome V"/>
</dbReference>
<evidence type="ECO:0000313" key="4">
    <source>
        <dbReference type="Proteomes" id="UP000483820"/>
    </source>
</evidence>
<dbReference type="InterPro" id="IPR053322">
    <property type="entry name" value="PLA2-like"/>
</dbReference>
<gene>
    <name evidence="3" type="ORF">GCK72_017673</name>
</gene>
<evidence type="ECO:0000256" key="2">
    <source>
        <dbReference type="SAM" id="SignalP"/>
    </source>
</evidence>
<reference evidence="3 4" key="1">
    <citation type="submission" date="2019-12" db="EMBL/GenBank/DDBJ databases">
        <title>Chromosome-level assembly of the Caenorhabditis remanei genome.</title>
        <authorList>
            <person name="Teterina A.A."/>
            <person name="Willis J.H."/>
            <person name="Phillips P.C."/>
        </authorList>
    </citation>
    <scope>NUCLEOTIDE SEQUENCE [LARGE SCALE GENOMIC DNA]</scope>
    <source>
        <strain evidence="3 4">PX506</strain>
        <tissue evidence="3">Whole organism</tissue>
    </source>
</reference>
<sequence>MLLHPLKLLTLYCLFTTALADPMFNIMLPKLTGCPFTLNVLDFCKTTFNACLDKKADLLTCKSKFFDCTETPLPPAEKHCAPEVANVCRLLKNAYAVRNDTKSPFEWHVDIRRIVDEIGRDCGIEINTIGSLYQFVSNDKCTQKYKAQLDKGFLELDKKTSMDLQIPADRFRCGWHFGYIGNVFARYWILNSCGHYAIDFNHICSKHYNCYLKQKGKRTCDQEYESDRKNLVYGMGSFKDSCQQLIYNKTHEIFQPSEDVYKVFEKSEIETKMLSFNGKLDKPLSILDTENLNFTTIKVFELSPDGSLDLAIRDMFNVDIYKNGWASRVIIDSSAMVFEDCRRNNQRRRCLDQLVFSISKISDKPEEFVTAINKFNQTISNLLVSPPTKSEIEDMINHNFWRFEIMFVIQYLVLLAIKKFWKLVTCWKRHPPTPPSNGEEVPLRNSPEEGLGSSSMPSINFSVASDTVVVGRRRPEEAEAE</sequence>
<keyword evidence="2" id="KW-0732">Signal</keyword>
<dbReference type="RefSeq" id="XP_003112344.2">
    <property type="nucleotide sequence ID" value="XM_003112296.2"/>
</dbReference>
<name>A0A6A5G9D5_CAERE</name>
<dbReference type="PANTHER" id="PTHR34228:SF8">
    <property type="entry name" value="PROTEIN CBG09474"/>
    <property type="match status" value="1"/>
</dbReference>
<accession>A0A6A5G9D5</accession>
<organism evidence="3 4">
    <name type="scientific">Caenorhabditis remanei</name>
    <name type="common">Caenorhabditis vulgaris</name>
    <dbReference type="NCBI Taxonomy" id="31234"/>
    <lineage>
        <taxon>Eukaryota</taxon>
        <taxon>Metazoa</taxon>
        <taxon>Ecdysozoa</taxon>
        <taxon>Nematoda</taxon>
        <taxon>Chromadorea</taxon>
        <taxon>Rhabditida</taxon>
        <taxon>Rhabditina</taxon>
        <taxon>Rhabditomorpha</taxon>
        <taxon>Rhabditoidea</taxon>
        <taxon>Rhabditidae</taxon>
        <taxon>Peloderinae</taxon>
        <taxon>Caenorhabditis</taxon>
    </lineage>
</organism>